<reference evidence="1 2" key="1">
    <citation type="submission" date="2013-02" db="EMBL/GenBank/DDBJ databases">
        <title>The Genome Sequence of Acinetobacter sp. CIP 70.18.</title>
        <authorList>
            <consortium name="The Broad Institute Genome Sequencing Platform"/>
            <consortium name="The Broad Institute Genome Sequencing Center for Infectious Disease"/>
            <person name="Cerqueira G."/>
            <person name="Feldgarden M."/>
            <person name="Courvalin P."/>
            <person name="Perichon B."/>
            <person name="Grillot-Courvalin C."/>
            <person name="Clermont D."/>
            <person name="Rocha E."/>
            <person name="Yoon E.-J."/>
            <person name="Nemec A."/>
            <person name="Walker B."/>
            <person name="Young S.K."/>
            <person name="Zeng Q."/>
            <person name="Gargeya S."/>
            <person name="Fitzgerald M."/>
            <person name="Haas B."/>
            <person name="Abouelleil A."/>
            <person name="Alvarado L."/>
            <person name="Arachchi H.M."/>
            <person name="Berlin A.M."/>
            <person name="Chapman S.B."/>
            <person name="Dewar J."/>
            <person name="Goldberg J."/>
            <person name="Griggs A."/>
            <person name="Gujja S."/>
            <person name="Hansen M."/>
            <person name="Howarth C."/>
            <person name="Imamovic A."/>
            <person name="Larimer J."/>
            <person name="McCowan C."/>
            <person name="Murphy C."/>
            <person name="Neiman D."/>
            <person name="Pearson M."/>
            <person name="Priest M."/>
            <person name="Roberts A."/>
            <person name="Saif S."/>
            <person name="Shea T."/>
            <person name="Sisk P."/>
            <person name="Sykes S."/>
            <person name="Wortman J."/>
            <person name="Nusbaum C."/>
            <person name="Birren B."/>
        </authorList>
    </citation>
    <scope>NUCLEOTIDE SEQUENCE [LARGE SCALE GENOMIC DNA]</scope>
    <source>
        <strain evidence="1 2">CIP 70.18</strain>
    </source>
</reference>
<evidence type="ECO:0000313" key="2">
    <source>
        <dbReference type="Proteomes" id="UP000013084"/>
    </source>
</evidence>
<dbReference type="InterPro" id="IPR006441">
    <property type="entry name" value="Phage_P2_GpN"/>
</dbReference>
<dbReference type="AlphaFoldDB" id="N9R581"/>
<dbReference type="EMBL" id="APRN01000042">
    <property type="protein sequence ID" value="ENX53209.1"/>
    <property type="molecule type" value="Genomic_DNA"/>
</dbReference>
<dbReference type="OrthoDB" id="5464529at2"/>
<keyword evidence="2" id="KW-1185">Reference proteome</keyword>
<dbReference type="Proteomes" id="UP000013084">
    <property type="component" value="Unassembled WGS sequence"/>
</dbReference>
<accession>N9R581</accession>
<organism evidence="1 2">
    <name type="scientific">Acinetobacter higginsii</name>
    <dbReference type="NCBI Taxonomy" id="70347"/>
    <lineage>
        <taxon>Bacteria</taxon>
        <taxon>Pseudomonadati</taxon>
        <taxon>Pseudomonadota</taxon>
        <taxon>Gammaproteobacteria</taxon>
        <taxon>Moraxellales</taxon>
        <taxon>Moraxellaceae</taxon>
        <taxon>Acinetobacter</taxon>
    </lineage>
</organism>
<dbReference type="PATRIC" id="fig|1217700.3.peg.3960"/>
<dbReference type="RefSeq" id="WP_005206247.1">
    <property type="nucleotide sequence ID" value="NZ_JAKZGF010000004.1"/>
</dbReference>
<sequence length="337" mass="37321">MNENTRKKFNFTINKIAELNGVSNASSKFAVLPSVAQKMADSIQLSSDFLKKINVHPVDELEGEVIGLTQGSTIAGRTNTKSGTARKAVDPTGLESNTYKCEKTDFDVALRYEKMDAWAKFPNFYEKWKAFVDHAIALDMIMIGWNGKSVAATTDRNANPLLQDVNIGWLEKIRTKAPERYMKEVVAGSGKIVVGPAGDYNNLDALVVDVVNNLISEVHQDATDLVVIAGRELLNDKNFAIVNESKDNTDAIAGQVLLSQKQIGGLPAARVPFFPENALLVTSFDNLSIYFQEQGKRRKIYDNASLDQVEEFQSSNDAYVIEAYEKVGFVENIEIKK</sequence>
<dbReference type="Pfam" id="PF05125">
    <property type="entry name" value="Phage_cap_P2"/>
    <property type="match status" value="1"/>
</dbReference>
<evidence type="ECO:0000313" key="1">
    <source>
        <dbReference type="EMBL" id="ENX53209.1"/>
    </source>
</evidence>
<name>N9R581_9GAMM</name>
<dbReference type="HOGENOM" id="CLU_049296_1_0_6"/>
<comment type="caution">
    <text evidence="1">The sequence shown here is derived from an EMBL/GenBank/DDBJ whole genome shotgun (WGS) entry which is preliminary data.</text>
</comment>
<protein>
    <submittedName>
        <fullName evidence="1">p2 family phage major capsid protein</fullName>
    </submittedName>
</protein>
<dbReference type="NCBIfam" id="TIGR01551">
    <property type="entry name" value="major_capsid_P2"/>
    <property type="match status" value="1"/>
</dbReference>
<proteinExistence type="predicted"/>
<gene>
    <name evidence="1" type="ORF">F902_04078</name>
</gene>